<dbReference type="InterPro" id="IPR003661">
    <property type="entry name" value="HisK_dim/P_dom"/>
</dbReference>
<dbReference type="Pfam" id="PF02518">
    <property type="entry name" value="HATPase_c"/>
    <property type="match status" value="1"/>
</dbReference>
<keyword evidence="14" id="KW-0902">Two-component regulatory system</keyword>
<dbReference type="PANTHER" id="PTHR45436">
    <property type="entry name" value="SENSOR HISTIDINE KINASE YKOH"/>
    <property type="match status" value="1"/>
</dbReference>
<dbReference type="GO" id="GO:0005886">
    <property type="term" value="C:plasma membrane"/>
    <property type="evidence" value="ECO:0007669"/>
    <property type="project" value="TreeGrafter"/>
</dbReference>
<dbReference type="InterPro" id="IPR059132">
    <property type="entry name" value="QseC"/>
</dbReference>
<dbReference type="EMBL" id="MRUL01000005">
    <property type="protein sequence ID" value="OON40282.1"/>
    <property type="molecule type" value="Genomic_DNA"/>
</dbReference>
<comment type="caution">
    <text evidence="18">The sequence shown here is derived from an EMBL/GenBank/DDBJ whole genome shotgun (WGS) entry which is preliminary data.</text>
</comment>
<keyword evidence="8" id="KW-0808">Transferase</keyword>
<evidence type="ECO:0000313" key="19">
    <source>
        <dbReference type="Proteomes" id="UP000190667"/>
    </source>
</evidence>
<dbReference type="EC" id="2.7.13.3" evidence="3"/>
<keyword evidence="7" id="KW-0597">Phosphoprotein</keyword>
<evidence type="ECO:0000256" key="10">
    <source>
        <dbReference type="ARBA" id="ARBA00022741"/>
    </source>
</evidence>
<dbReference type="AlphaFoldDB" id="A0A1S8YMZ0"/>
<dbReference type="FunFam" id="1.10.287.130:FF:000035">
    <property type="entry name" value="Two-component sensor histidine kinase"/>
    <property type="match status" value="1"/>
</dbReference>
<evidence type="ECO:0000256" key="14">
    <source>
        <dbReference type="ARBA" id="ARBA00023012"/>
    </source>
</evidence>
<dbReference type="Pfam" id="PF00512">
    <property type="entry name" value="HisKA"/>
    <property type="match status" value="1"/>
</dbReference>
<dbReference type="SMART" id="SM00387">
    <property type="entry name" value="HATPase_c"/>
    <property type="match status" value="1"/>
</dbReference>
<keyword evidence="9 16" id="KW-0812">Transmembrane</keyword>
<evidence type="ECO:0000256" key="13">
    <source>
        <dbReference type="ARBA" id="ARBA00022989"/>
    </source>
</evidence>
<sequence>MKKMSLRLRLVVGFILIILLCGGSAALLSWLQTRENVNELFDTQQLLFARRLATLDPHNLTPDSLSAKKSKKLLHHNRGDVDDDVLTFAIFTRDGQRVADDGDHGRKIRFAADKRGFTESRLINDDDRWRIVWLNSADNQYRIAVGQKEEYRQDMTADMVSASLYPWLYALPLMVILLFWLLTRELSPLRRLTYALENRPPDAAQQLKAGGIPKEVLPLVQALNGLFARTSQMIARERRFISDAAHELRSPLAALRVQAEVAQLAGEDIAARMRALDNLTGGIDRASRLVDQLLALSRLDNTNDLETAPAEMQNLLQQAIVEQYQAATQAEIQLSLEAPPQPVMVQGNGLLLSLLVRNLLDNAIRYGRVGGSVRLVLSANQLRVLDDGPGIDEAMIERIEERFFRPPGQQQQGSGLGLSIVRQIAQQHNMQMSLANRDEGGLSITLSWT</sequence>
<dbReference type="InterPro" id="IPR013727">
    <property type="entry name" value="2CSK_N"/>
</dbReference>
<keyword evidence="19" id="KW-1185">Reference proteome</keyword>
<keyword evidence="5" id="KW-1003">Cell membrane</keyword>
<keyword evidence="6" id="KW-0997">Cell inner membrane</keyword>
<dbReference type="GO" id="GO:0005524">
    <property type="term" value="F:ATP binding"/>
    <property type="evidence" value="ECO:0007669"/>
    <property type="project" value="UniProtKB-KW"/>
</dbReference>
<evidence type="ECO:0000256" key="1">
    <source>
        <dbReference type="ARBA" id="ARBA00000085"/>
    </source>
</evidence>
<evidence type="ECO:0000256" key="8">
    <source>
        <dbReference type="ARBA" id="ARBA00022679"/>
    </source>
</evidence>
<evidence type="ECO:0000256" key="4">
    <source>
        <dbReference type="ARBA" id="ARBA00017234"/>
    </source>
</evidence>
<feature type="domain" description="Histidine kinase" evidence="17">
    <location>
        <begin position="243"/>
        <end position="449"/>
    </location>
</feature>
<dbReference type="InterPro" id="IPR003594">
    <property type="entry name" value="HATPase_dom"/>
</dbReference>
<protein>
    <recommendedName>
        <fullName evidence="4">Sensor protein QseC</fullName>
        <ecNumber evidence="3">2.7.13.3</ecNumber>
    </recommendedName>
</protein>
<accession>A0A1S8YMZ0</accession>
<dbReference type="InterPro" id="IPR005467">
    <property type="entry name" value="His_kinase_dom"/>
</dbReference>
<evidence type="ECO:0000256" key="3">
    <source>
        <dbReference type="ARBA" id="ARBA00012438"/>
    </source>
</evidence>
<dbReference type="PROSITE" id="PS50109">
    <property type="entry name" value="HIS_KIN"/>
    <property type="match status" value="1"/>
</dbReference>
<organism evidence="18 19">
    <name type="scientific">Izhakiella australiensis</name>
    <dbReference type="NCBI Taxonomy" id="1926881"/>
    <lineage>
        <taxon>Bacteria</taxon>
        <taxon>Pseudomonadati</taxon>
        <taxon>Pseudomonadota</taxon>
        <taxon>Gammaproteobacteria</taxon>
        <taxon>Enterobacterales</taxon>
        <taxon>Erwiniaceae</taxon>
        <taxon>Izhakiella</taxon>
    </lineage>
</organism>
<evidence type="ECO:0000256" key="9">
    <source>
        <dbReference type="ARBA" id="ARBA00022692"/>
    </source>
</evidence>
<dbReference type="OrthoDB" id="9809766at2"/>
<dbReference type="NCBIfam" id="NF007664">
    <property type="entry name" value="PRK10337.1"/>
    <property type="match status" value="1"/>
</dbReference>
<comment type="catalytic activity">
    <reaction evidence="1">
        <text>ATP + protein L-histidine = ADP + protein N-phospho-L-histidine.</text>
        <dbReference type="EC" id="2.7.13.3"/>
    </reaction>
</comment>
<dbReference type="SMART" id="SM00388">
    <property type="entry name" value="HisKA"/>
    <property type="match status" value="1"/>
</dbReference>
<dbReference type="RefSeq" id="WP_078002610.1">
    <property type="nucleotide sequence ID" value="NZ_MRUL01000005.1"/>
</dbReference>
<dbReference type="InterPro" id="IPR004358">
    <property type="entry name" value="Sig_transdc_His_kin-like_C"/>
</dbReference>
<keyword evidence="13 16" id="KW-1133">Transmembrane helix</keyword>
<dbReference type="SUPFAM" id="SSF55874">
    <property type="entry name" value="ATPase domain of HSP90 chaperone/DNA topoisomerase II/histidine kinase"/>
    <property type="match status" value="1"/>
</dbReference>
<dbReference type="Pfam" id="PF08521">
    <property type="entry name" value="2CSK_N"/>
    <property type="match status" value="1"/>
</dbReference>
<dbReference type="SUPFAM" id="SSF47384">
    <property type="entry name" value="Homodimeric domain of signal transducing histidine kinase"/>
    <property type="match status" value="1"/>
</dbReference>
<dbReference type="Proteomes" id="UP000190667">
    <property type="component" value="Unassembled WGS sequence"/>
</dbReference>
<dbReference type="InterPro" id="IPR036097">
    <property type="entry name" value="HisK_dim/P_sf"/>
</dbReference>
<comment type="subcellular location">
    <subcellularLocation>
        <location evidence="2">Cell inner membrane</location>
        <topology evidence="2">Multi-pass membrane protein</topology>
    </subcellularLocation>
</comment>
<evidence type="ECO:0000256" key="2">
    <source>
        <dbReference type="ARBA" id="ARBA00004429"/>
    </source>
</evidence>
<dbReference type="GO" id="GO:0000155">
    <property type="term" value="F:phosphorelay sensor kinase activity"/>
    <property type="evidence" value="ECO:0007669"/>
    <property type="project" value="InterPro"/>
</dbReference>
<evidence type="ECO:0000256" key="6">
    <source>
        <dbReference type="ARBA" id="ARBA00022519"/>
    </source>
</evidence>
<gene>
    <name evidence="18" type="ORF">BTJ39_10350</name>
</gene>
<proteinExistence type="predicted"/>
<keyword evidence="12" id="KW-0067">ATP-binding</keyword>
<dbReference type="InterPro" id="IPR050428">
    <property type="entry name" value="TCS_sensor_his_kinase"/>
</dbReference>
<dbReference type="Gene3D" id="1.10.287.130">
    <property type="match status" value="1"/>
</dbReference>
<evidence type="ECO:0000256" key="15">
    <source>
        <dbReference type="ARBA" id="ARBA00023136"/>
    </source>
</evidence>
<evidence type="ECO:0000256" key="5">
    <source>
        <dbReference type="ARBA" id="ARBA00022475"/>
    </source>
</evidence>
<dbReference type="STRING" id="1926881.BTJ39_10350"/>
<reference evidence="18 19" key="1">
    <citation type="submission" date="2016-12" db="EMBL/GenBank/DDBJ databases">
        <title>Izhakiella australiana sp. nov. of genus Izhakiella isolated from Australian desert.</title>
        <authorList>
            <person name="Ji M."/>
        </authorList>
    </citation>
    <scope>NUCLEOTIDE SEQUENCE [LARGE SCALE GENOMIC DNA]</scope>
    <source>
        <strain evidence="18 19">D4N98</strain>
    </source>
</reference>
<dbReference type="InterPro" id="IPR036890">
    <property type="entry name" value="HATPase_C_sf"/>
</dbReference>
<keyword evidence="10" id="KW-0547">Nucleotide-binding</keyword>
<evidence type="ECO:0000256" key="11">
    <source>
        <dbReference type="ARBA" id="ARBA00022777"/>
    </source>
</evidence>
<evidence type="ECO:0000256" key="16">
    <source>
        <dbReference type="SAM" id="Phobius"/>
    </source>
</evidence>
<evidence type="ECO:0000256" key="7">
    <source>
        <dbReference type="ARBA" id="ARBA00022553"/>
    </source>
</evidence>
<keyword evidence="15 16" id="KW-0472">Membrane</keyword>
<evidence type="ECO:0000256" key="12">
    <source>
        <dbReference type="ARBA" id="ARBA00022840"/>
    </source>
</evidence>
<evidence type="ECO:0000313" key="18">
    <source>
        <dbReference type="EMBL" id="OON40282.1"/>
    </source>
</evidence>
<dbReference type="PRINTS" id="PR00344">
    <property type="entry name" value="BCTRLSENSOR"/>
</dbReference>
<dbReference type="PANTHER" id="PTHR45436:SF14">
    <property type="entry name" value="SENSOR PROTEIN QSEC"/>
    <property type="match status" value="1"/>
</dbReference>
<name>A0A1S8YMZ0_9GAMM</name>
<keyword evidence="11 18" id="KW-0418">Kinase</keyword>
<dbReference type="Gene3D" id="3.30.565.10">
    <property type="entry name" value="Histidine kinase-like ATPase, C-terminal domain"/>
    <property type="match status" value="1"/>
</dbReference>
<dbReference type="Gene3D" id="1.20.5.1040">
    <property type="entry name" value="Sensor protein qsec"/>
    <property type="match status" value="2"/>
</dbReference>
<evidence type="ECO:0000259" key="17">
    <source>
        <dbReference type="PROSITE" id="PS50109"/>
    </source>
</evidence>
<dbReference type="CDD" id="cd00082">
    <property type="entry name" value="HisKA"/>
    <property type="match status" value="1"/>
</dbReference>
<feature type="transmembrane region" description="Helical" evidence="16">
    <location>
        <begin position="164"/>
        <end position="182"/>
    </location>
</feature>